<dbReference type="Gene3D" id="2.40.170.20">
    <property type="entry name" value="TonB-dependent receptor, beta-barrel domain"/>
    <property type="match status" value="1"/>
</dbReference>
<evidence type="ECO:0000313" key="7">
    <source>
        <dbReference type="Proteomes" id="UP000184474"/>
    </source>
</evidence>
<keyword evidence="7" id="KW-1185">Reference proteome</keyword>
<dbReference type="EMBL" id="FRAA01000001">
    <property type="protein sequence ID" value="SHJ58595.1"/>
    <property type="molecule type" value="Genomic_DNA"/>
</dbReference>
<evidence type="ECO:0000256" key="3">
    <source>
        <dbReference type="ARBA" id="ARBA00023237"/>
    </source>
</evidence>
<dbReference type="Gene3D" id="2.170.130.10">
    <property type="entry name" value="TonB-dependent receptor, plug domain"/>
    <property type="match status" value="1"/>
</dbReference>
<dbReference type="SUPFAM" id="SSF56935">
    <property type="entry name" value="Porins"/>
    <property type="match status" value="1"/>
</dbReference>
<protein>
    <submittedName>
        <fullName evidence="6">Outer membrane receptor proteins, mostly Fe transport</fullName>
    </submittedName>
</protein>
<dbReference type="Proteomes" id="UP000184474">
    <property type="component" value="Unassembled WGS sequence"/>
</dbReference>
<feature type="domain" description="TonB-dependent receptor plug" evidence="5">
    <location>
        <begin position="248"/>
        <end position="326"/>
    </location>
</feature>
<dbReference type="Pfam" id="PF13715">
    <property type="entry name" value="CarbopepD_reg_2"/>
    <property type="match status" value="1"/>
</dbReference>
<dbReference type="STRING" id="156994.SAMN04488028_101585"/>
<dbReference type="Gene3D" id="2.60.40.1120">
    <property type="entry name" value="Carboxypeptidase-like, regulatory domain"/>
    <property type="match status" value="1"/>
</dbReference>
<keyword evidence="3" id="KW-0998">Cell outer membrane</keyword>
<gene>
    <name evidence="6" type="ORF">SAMN04488028_101585</name>
</gene>
<evidence type="ECO:0000259" key="5">
    <source>
        <dbReference type="Pfam" id="PF07715"/>
    </source>
</evidence>
<keyword evidence="6" id="KW-0675">Receptor</keyword>
<accession>A0A1M6KI51</accession>
<dbReference type="SUPFAM" id="SSF49464">
    <property type="entry name" value="Carboxypeptidase regulatory domain-like"/>
    <property type="match status" value="1"/>
</dbReference>
<dbReference type="GO" id="GO:0009279">
    <property type="term" value="C:cell outer membrane"/>
    <property type="evidence" value="ECO:0007669"/>
    <property type="project" value="UniProtKB-SubCell"/>
</dbReference>
<dbReference type="InterPro" id="IPR008969">
    <property type="entry name" value="CarboxyPept-like_regulatory"/>
</dbReference>
<evidence type="ECO:0000256" key="1">
    <source>
        <dbReference type="ARBA" id="ARBA00004442"/>
    </source>
</evidence>
<keyword evidence="2" id="KW-0472">Membrane</keyword>
<dbReference type="InterPro" id="IPR036942">
    <property type="entry name" value="Beta-barrel_TonB_sf"/>
</dbReference>
<reference evidence="7" key="1">
    <citation type="submission" date="2016-11" db="EMBL/GenBank/DDBJ databases">
        <authorList>
            <person name="Varghese N."/>
            <person name="Submissions S."/>
        </authorList>
    </citation>
    <scope>NUCLEOTIDE SEQUENCE [LARGE SCALE GENOMIC DNA]</scope>
    <source>
        <strain evidence="7">DSM 26134</strain>
    </source>
</reference>
<proteinExistence type="predicted"/>
<evidence type="ECO:0000256" key="4">
    <source>
        <dbReference type="SAM" id="SignalP"/>
    </source>
</evidence>
<evidence type="ECO:0000313" key="6">
    <source>
        <dbReference type="EMBL" id="SHJ58595.1"/>
    </source>
</evidence>
<keyword evidence="4" id="KW-0732">Signal</keyword>
<dbReference type="InterPro" id="IPR012910">
    <property type="entry name" value="Plug_dom"/>
</dbReference>
<evidence type="ECO:0000256" key="2">
    <source>
        <dbReference type="ARBA" id="ARBA00023136"/>
    </source>
</evidence>
<dbReference type="AlphaFoldDB" id="A0A1M6KI51"/>
<sequence length="888" mass="99692">MFFKSNNQLTLSVRVISMCLCLLGMSLSHIALSQADDIGQLTVSIDRSRQTVGTVLHELIANTDMNVAYEESTLDMQRTVKLSYTEKLDITEVMDAIADATGTDYQIVGKQILILKKEKTSRTVNPTKYTLSGQVSDAQTGEDLIGATIRIVGQTLGVVTNVYGFYSLTLPEGTYQVSCSFVGFQEQVVTIDLSSNQTQKFELSENEEVLEEVVVLASREEDINITSTEMGADEVSIDVAKKLPALFGEVDIIKTIQLLPGVKVVGEGGSGFYVRGGNVDQNLVLLDEAPIYNASHLLGFFSAFNPEAVKDMKLYKGAIPAQYGGRLSSVLDIRMKDGNSKRWTAAGGIGTMMTRLGVEGPITPKGSIMVAGRRSYLDTFAKVSNWVQGKEINSSQQFYFYDLNAKANYRINDNNRLFASGYFGRDVIATDIGSDMNINVDWGNSTAMMRWNHLFSPRLFSNLTYYYSNYDYALKFDQEVSEFLWDSDLQEHSVKLDFGAYLNPNNTLKFGIQTIQHAIAPGNIETYEADGTKDTHNLQKNKSYESAAYISNEQVVSKKIKLDYGLRLSNFQNVGPQEVYTLDENYEISDTVQHNKGAYNSYWNLEPRIAARYQINSSSSFKASYNRTSQYIQLASNGNFSSPFDIWFSSTEQIKPQLADQFSIGYFKNFKQNTYEASIEVYYKDLQNSIDFKDHAELLFNENLEGELRVGDARAYGVEFLLRKNVGKLTGWIGYTLSKAEKKIPTINEGNWYNAKFDKPHDLSIVGVYDITPYISIGGSFVYSTGGAVTFPTGRYYYGGAAVPVYSERNGERLPDYHRLDASVTLKSKKNDNRRFQSEWVFSVYNLYNRKNAFTISFKQEADNPTVTYAEKSAIFGIIPSLTYNVRF</sequence>
<dbReference type="InterPro" id="IPR037066">
    <property type="entry name" value="Plug_dom_sf"/>
</dbReference>
<organism evidence="6 7">
    <name type="scientific">Reichenbachiella agariperforans</name>
    <dbReference type="NCBI Taxonomy" id="156994"/>
    <lineage>
        <taxon>Bacteria</taxon>
        <taxon>Pseudomonadati</taxon>
        <taxon>Bacteroidota</taxon>
        <taxon>Cytophagia</taxon>
        <taxon>Cytophagales</taxon>
        <taxon>Reichenbachiellaceae</taxon>
        <taxon>Reichenbachiella</taxon>
    </lineage>
</organism>
<name>A0A1M6KI51_REIAG</name>
<feature type="signal peptide" evidence="4">
    <location>
        <begin position="1"/>
        <end position="31"/>
    </location>
</feature>
<dbReference type="Pfam" id="PF07715">
    <property type="entry name" value="Plug"/>
    <property type="match status" value="1"/>
</dbReference>
<feature type="chain" id="PRO_5009918979" evidence="4">
    <location>
        <begin position="32"/>
        <end position="888"/>
    </location>
</feature>
<comment type="subcellular location">
    <subcellularLocation>
        <location evidence="1">Cell outer membrane</location>
    </subcellularLocation>
</comment>